<dbReference type="OrthoDB" id="2157530at2759"/>
<evidence type="ECO:0000256" key="3">
    <source>
        <dbReference type="ARBA" id="ARBA00006401"/>
    </source>
</evidence>
<dbReference type="FunFam" id="2.40.30.10:FF:000034">
    <property type="entry name" value="Flavohemoprotein"/>
    <property type="match status" value="1"/>
</dbReference>
<dbReference type="HOGENOM" id="CLU_004184_2_0_1"/>
<comment type="cofactor">
    <cofactor evidence="1">
        <name>heme b</name>
        <dbReference type="ChEBI" id="CHEBI:60344"/>
    </cofactor>
</comment>
<dbReference type="GO" id="GO:0071500">
    <property type="term" value="P:cellular response to nitrosative stress"/>
    <property type="evidence" value="ECO:0007669"/>
    <property type="project" value="TreeGrafter"/>
</dbReference>
<evidence type="ECO:0000256" key="7">
    <source>
        <dbReference type="ARBA" id="ARBA00022630"/>
    </source>
</evidence>
<dbReference type="GO" id="GO:0009636">
    <property type="term" value="P:response to toxic substance"/>
    <property type="evidence" value="ECO:0007669"/>
    <property type="project" value="UniProtKB-KW"/>
</dbReference>
<evidence type="ECO:0000256" key="6">
    <source>
        <dbReference type="ARBA" id="ARBA00022617"/>
    </source>
</evidence>
<dbReference type="CDD" id="cd06184">
    <property type="entry name" value="flavohem_like_fad_nad_binding"/>
    <property type="match status" value="1"/>
</dbReference>
<dbReference type="SUPFAM" id="SSF46458">
    <property type="entry name" value="Globin-like"/>
    <property type="match status" value="1"/>
</dbReference>
<evidence type="ECO:0000256" key="15">
    <source>
        <dbReference type="ARBA" id="ARBA00049433"/>
    </source>
</evidence>
<evidence type="ECO:0000256" key="4">
    <source>
        <dbReference type="ARBA" id="ARBA00012229"/>
    </source>
</evidence>
<dbReference type="PANTHER" id="PTHR43396">
    <property type="entry name" value="FLAVOHEMOPROTEIN"/>
    <property type="match status" value="1"/>
</dbReference>
<dbReference type="Gene3D" id="1.10.490.10">
    <property type="entry name" value="Globins"/>
    <property type="match status" value="1"/>
</dbReference>
<comment type="cofactor">
    <cofactor evidence="2">
        <name>FAD</name>
        <dbReference type="ChEBI" id="CHEBI:57692"/>
    </cofactor>
</comment>
<protein>
    <recommendedName>
        <fullName evidence="4">nitric oxide dioxygenase</fullName>
        <ecNumber evidence="4">1.14.12.17</ecNumber>
    </recommendedName>
</protein>
<sequence length="1105" mass="124168">MALTYKESQLVRASVPVLREHGEAVSRLCYSNLLTAHPELNNLFNPANQRNGRQPRAFTAVILAFASHINHTSELVPRLERMCNKHCSLGVRPEHYDLVGKFLLKAFAQVLGDAWNQPLYAAWAKAYSMLAKMLTAREGQMYAEFGAWKGWRDFRVERKVLEAEGVSSLYLKPCDGGQLPPYLPGQYVSLRIPVPSTGTHQLRQYSLSDRPGRDYYRITVRRIKAGKVSAAGAVSTILDQKQAGDVLQLSHPTGDFFLDEEESSTPLVLISAGIGATPLMPILSTVRQRSISRPVSWIHCSPRKAPFEDEVRRLAASSRGSLRVKFFRSQASMLEDDRPELYDRGRMDIASMGLEKLHLDHGGAEYYICGPELLMEDVARFLYAQGVEKTRVKCELFTTGDLEFKTRALALKMEKYPKIDIRSPAGVSIIYKDVSSLDPALEEIRVLHLHGGPEDSPLECTLHKVALKSDPPPVYEALSYTWGDASDTREIVLNGHVVSVTANLFLALRRLRLEDDVRVMWVDAVCINQLDLDERSQQVSLMRKIYSLCDEAAIWLGEPPEQAVPTYAMHWFGDERDDESIEWLWDRFYDYATDPDLDNMDGDSVDWIFHGLANLRLLDSGHLSEQPLFADHTGDDFAYPLGYSGYCESITEALGPFFGSPWWTRVWTVQESTLPSKATLIYGPVSIDLRFLIRAFSTLSRHMLYDCCSEYFSRSDAKTRLWLRNLGSELRNIEIAREGQQDGTETGLWETLLRFRLRNATDDRDKVFGVLGLIGSWPGKPVVPDYRATPDAVYRQVSTSVALESESLLPLHYPLRKHNHTGIPSWTMDWTAASGLGSKLNTYHFTQDLFRLFPKSEKHPCHIVPVGDGSILEVKGRRCDKIVAVGEAVPEVFAKGKRDVYCSWFKMARLHDDPSRPYKTGCSYFEAFSRCLSWDVVMTITEDGQAIHNRSKEGEAYKAYVSYCGASPKSIFHHEGLSKEDRQAVLALDASLSFADDHKWGHYSPSSFCTEQLINGLSVNMAMFITEAGYLGVGPADTRVGDEVWCLFGGWMPFVLRPSGEAQDSTPGEDGAVSRSVLGICYVHGIMDGEVADNDEIPIQTLHLV</sequence>
<evidence type="ECO:0000313" key="18">
    <source>
        <dbReference type="EMBL" id="KEY70179.1"/>
    </source>
</evidence>
<dbReference type="InterPro" id="IPR000971">
    <property type="entry name" value="Globin"/>
</dbReference>
<evidence type="ECO:0000256" key="2">
    <source>
        <dbReference type="ARBA" id="ARBA00001974"/>
    </source>
</evidence>
<dbReference type="Gene3D" id="2.40.30.10">
    <property type="entry name" value="Translation factors"/>
    <property type="match status" value="1"/>
</dbReference>
<dbReference type="PROSITE" id="PS51384">
    <property type="entry name" value="FAD_FR"/>
    <property type="match status" value="1"/>
</dbReference>
<evidence type="ECO:0000259" key="17">
    <source>
        <dbReference type="PROSITE" id="PS51384"/>
    </source>
</evidence>
<keyword evidence="9" id="KW-0274">FAD</keyword>
<dbReference type="Pfam" id="PF26639">
    <property type="entry name" value="Het-6_barrel"/>
    <property type="match status" value="1"/>
</dbReference>
<keyword evidence="6" id="KW-0349">Heme</keyword>
<evidence type="ECO:0000259" key="16">
    <source>
        <dbReference type="PROSITE" id="PS01033"/>
    </source>
</evidence>
<dbReference type="InterPro" id="IPR001433">
    <property type="entry name" value="OxRdtase_FAD/NAD-bd"/>
</dbReference>
<dbReference type="Proteomes" id="UP000028045">
    <property type="component" value="Unassembled WGS sequence"/>
</dbReference>
<organism evidence="18 19">
    <name type="scientific">Stachybotrys chartarum (strain CBS 109288 / IBT 7711)</name>
    <name type="common">Toxic black mold</name>
    <name type="synonym">Stilbospora chartarum</name>
    <dbReference type="NCBI Taxonomy" id="1280523"/>
    <lineage>
        <taxon>Eukaryota</taxon>
        <taxon>Fungi</taxon>
        <taxon>Dikarya</taxon>
        <taxon>Ascomycota</taxon>
        <taxon>Pezizomycotina</taxon>
        <taxon>Sordariomycetes</taxon>
        <taxon>Hypocreomycetidae</taxon>
        <taxon>Hypocreales</taxon>
        <taxon>Stachybotryaceae</taxon>
        <taxon>Stachybotrys</taxon>
    </lineage>
</organism>
<dbReference type="Gene3D" id="3.40.50.80">
    <property type="entry name" value="Nucleotide-binding domain of ferredoxin-NADP reductase (FNR) module"/>
    <property type="match status" value="1"/>
</dbReference>
<keyword evidence="19" id="KW-1185">Reference proteome</keyword>
<dbReference type="GO" id="GO:0046210">
    <property type="term" value="P:nitric oxide catabolic process"/>
    <property type="evidence" value="ECO:0007669"/>
    <property type="project" value="TreeGrafter"/>
</dbReference>
<keyword evidence="10" id="KW-0521">NADP</keyword>
<feature type="domain" description="Globin" evidence="16">
    <location>
        <begin position="2"/>
        <end position="139"/>
    </location>
</feature>
<dbReference type="PROSITE" id="PS01033">
    <property type="entry name" value="GLOBIN"/>
    <property type="match status" value="1"/>
</dbReference>
<dbReference type="EMBL" id="KL648458">
    <property type="protein sequence ID" value="KEY70179.1"/>
    <property type="molecule type" value="Genomic_DNA"/>
</dbReference>
<evidence type="ECO:0000256" key="11">
    <source>
        <dbReference type="ARBA" id="ARBA00023002"/>
    </source>
</evidence>
<dbReference type="Pfam" id="PF00042">
    <property type="entry name" value="Globin"/>
    <property type="match status" value="1"/>
</dbReference>
<dbReference type="PANTHER" id="PTHR43396:SF3">
    <property type="entry name" value="FLAVOHEMOPROTEIN"/>
    <property type="match status" value="1"/>
</dbReference>
<dbReference type="GO" id="GO:0019825">
    <property type="term" value="F:oxygen binding"/>
    <property type="evidence" value="ECO:0007669"/>
    <property type="project" value="InterPro"/>
</dbReference>
<keyword evidence="8" id="KW-0479">Metal-binding</keyword>
<dbReference type="AlphaFoldDB" id="A0A084AY00"/>
<dbReference type="InterPro" id="IPR039261">
    <property type="entry name" value="FNR_nucleotide-bd"/>
</dbReference>
<dbReference type="FunFam" id="1.10.490.10:FF:000003">
    <property type="entry name" value="Flavohemoprotein"/>
    <property type="match status" value="1"/>
</dbReference>
<keyword evidence="12" id="KW-0408">Iron</keyword>
<dbReference type="CDD" id="cd08922">
    <property type="entry name" value="FHb-globin"/>
    <property type="match status" value="1"/>
</dbReference>
<gene>
    <name evidence="18" type="ORF">S7711_03399</name>
</gene>
<comment type="similarity">
    <text evidence="3">In the C-terminal section; belongs to the flavoprotein pyridine nucleotide cytochrome reductase family.</text>
</comment>
<name>A0A084AY00_STACB</name>
<dbReference type="GO" id="GO:0046872">
    <property type="term" value="F:metal ion binding"/>
    <property type="evidence" value="ECO:0007669"/>
    <property type="project" value="UniProtKB-KW"/>
</dbReference>
<evidence type="ECO:0000256" key="9">
    <source>
        <dbReference type="ARBA" id="ARBA00022827"/>
    </source>
</evidence>
<evidence type="ECO:0000256" key="14">
    <source>
        <dbReference type="ARBA" id="ARBA00048649"/>
    </source>
</evidence>
<dbReference type="InterPro" id="IPR012292">
    <property type="entry name" value="Globin/Proto"/>
</dbReference>
<dbReference type="Pfam" id="PF00175">
    <property type="entry name" value="NAD_binding_1"/>
    <property type="match status" value="1"/>
</dbReference>
<dbReference type="SUPFAM" id="SSF63380">
    <property type="entry name" value="Riboflavin synthase domain-like"/>
    <property type="match status" value="1"/>
</dbReference>
<evidence type="ECO:0000256" key="12">
    <source>
        <dbReference type="ARBA" id="ARBA00023004"/>
    </source>
</evidence>
<proteinExistence type="inferred from homology"/>
<dbReference type="Pfam" id="PF06985">
    <property type="entry name" value="HET"/>
    <property type="match status" value="1"/>
</dbReference>
<keyword evidence="5" id="KW-0216">Detoxification</keyword>
<dbReference type="SUPFAM" id="SSF52343">
    <property type="entry name" value="Ferredoxin reductase-like, C-terminal NADP-linked domain"/>
    <property type="match status" value="1"/>
</dbReference>
<dbReference type="Pfam" id="PF00970">
    <property type="entry name" value="FAD_binding_6"/>
    <property type="match status" value="1"/>
</dbReference>
<dbReference type="InterPro" id="IPR009050">
    <property type="entry name" value="Globin-like_sf"/>
</dbReference>
<dbReference type="InterPro" id="IPR017938">
    <property type="entry name" value="Riboflavin_synthase-like_b-brl"/>
</dbReference>
<evidence type="ECO:0000256" key="10">
    <source>
        <dbReference type="ARBA" id="ARBA00022857"/>
    </source>
</evidence>
<comment type="catalytic activity">
    <reaction evidence="14">
        <text>2 nitric oxide + NADH + 2 O2 = 2 nitrate + NAD(+) + H(+)</text>
        <dbReference type="Rhea" id="RHEA:19469"/>
        <dbReference type="ChEBI" id="CHEBI:15378"/>
        <dbReference type="ChEBI" id="CHEBI:15379"/>
        <dbReference type="ChEBI" id="CHEBI:16480"/>
        <dbReference type="ChEBI" id="CHEBI:17632"/>
        <dbReference type="ChEBI" id="CHEBI:57540"/>
        <dbReference type="ChEBI" id="CHEBI:57945"/>
        <dbReference type="EC" id="1.14.12.17"/>
    </reaction>
</comment>
<comment type="catalytic activity">
    <reaction evidence="15">
        <text>2 nitric oxide + NADPH + 2 O2 = 2 nitrate + NADP(+) + H(+)</text>
        <dbReference type="Rhea" id="RHEA:19465"/>
        <dbReference type="ChEBI" id="CHEBI:15378"/>
        <dbReference type="ChEBI" id="CHEBI:15379"/>
        <dbReference type="ChEBI" id="CHEBI:16480"/>
        <dbReference type="ChEBI" id="CHEBI:17632"/>
        <dbReference type="ChEBI" id="CHEBI:57783"/>
        <dbReference type="ChEBI" id="CHEBI:58349"/>
        <dbReference type="EC" id="1.14.12.17"/>
    </reaction>
</comment>
<accession>A0A084AY00</accession>
<keyword evidence="11" id="KW-0560">Oxidoreductase</keyword>
<dbReference type="EC" id="1.14.12.17" evidence="4"/>
<reference evidence="18 19" key="1">
    <citation type="journal article" date="2014" name="BMC Genomics">
        <title>Comparative genome sequencing reveals chemotype-specific gene clusters in the toxigenic black mold Stachybotrys.</title>
        <authorList>
            <person name="Semeiks J."/>
            <person name="Borek D."/>
            <person name="Otwinowski Z."/>
            <person name="Grishin N.V."/>
        </authorList>
    </citation>
    <scope>NUCLEOTIDE SEQUENCE [LARGE SCALE GENOMIC DNA]</scope>
    <source>
        <strain evidence="19">CBS 109288 / IBT 7711</strain>
    </source>
</reference>
<keyword evidence="13" id="KW-0520">NAD</keyword>
<feature type="domain" description="FAD-binding FR-type" evidence="17">
    <location>
        <begin position="149"/>
        <end position="259"/>
    </location>
</feature>
<dbReference type="GO" id="GO:0008941">
    <property type="term" value="F:nitric oxide dioxygenase NAD(P)H activity"/>
    <property type="evidence" value="ECO:0007669"/>
    <property type="project" value="UniProtKB-EC"/>
</dbReference>
<evidence type="ECO:0000256" key="13">
    <source>
        <dbReference type="ARBA" id="ARBA00023027"/>
    </source>
</evidence>
<dbReference type="InterPro" id="IPR017927">
    <property type="entry name" value="FAD-bd_FR_type"/>
</dbReference>
<dbReference type="GO" id="GO:0071949">
    <property type="term" value="F:FAD binding"/>
    <property type="evidence" value="ECO:0007669"/>
    <property type="project" value="TreeGrafter"/>
</dbReference>
<dbReference type="InterPro" id="IPR010730">
    <property type="entry name" value="HET"/>
</dbReference>
<evidence type="ECO:0000256" key="5">
    <source>
        <dbReference type="ARBA" id="ARBA00022575"/>
    </source>
</evidence>
<keyword evidence="7" id="KW-0285">Flavoprotein</keyword>
<evidence type="ECO:0000256" key="8">
    <source>
        <dbReference type="ARBA" id="ARBA00022723"/>
    </source>
</evidence>
<dbReference type="InterPro" id="IPR008333">
    <property type="entry name" value="Cbr1-like_FAD-bd_dom"/>
</dbReference>
<dbReference type="GO" id="GO:0020037">
    <property type="term" value="F:heme binding"/>
    <property type="evidence" value="ECO:0007669"/>
    <property type="project" value="InterPro"/>
</dbReference>
<evidence type="ECO:0000313" key="19">
    <source>
        <dbReference type="Proteomes" id="UP000028045"/>
    </source>
</evidence>
<evidence type="ECO:0000256" key="1">
    <source>
        <dbReference type="ARBA" id="ARBA00001970"/>
    </source>
</evidence>